<reference evidence="1" key="1">
    <citation type="submission" date="2022-09" db="EMBL/GenBank/DDBJ databases">
        <title>Intensive care unit water sources are persistently colonized with multi-drug resistant bacteria and are the site of extensive horizontal gene transfer of antibiotic resistance genes.</title>
        <authorList>
            <person name="Diorio-Toth L."/>
        </authorList>
    </citation>
    <scope>NUCLEOTIDE SEQUENCE</scope>
    <source>
        <strain evidence="1">GD04005</strain>
    </source>
</reference>
<dbReference type="EMBL" id="JAOEEO010000001">
    <property type="protein sequence ID" value="MDH0563837.1"/>
    <property type="molecule type" value="Genomic_DNA"/>
</dbReference>
<sequence length="346" mass="39700">MKTTLKILSLTFDTSLSYCEEIRDMITNGTKEIELDFRKLGTIEPFGIVYFSNFVKTFSRLRDIELSCIYHDDESISYAKHMGLFQNCGFDIGRPLREELPTQEATHIPITIIDVETLRQEARDTYEQVGQIVENYSERLAKLLTSQKDTTLVDTLTFCFREIIRNVIEHSQAKKITFCAQYWPYLKKAEIVVLDRGQGIRNSLNENDTLPDIKTDKDALNFALLPSISSKVAYGKKQKRKSDDFWKNSGFGLYMTHRIAGMGGDFFIASGKHGLQWTQDEKKDHKVRLKGTILRMVVQTNNISELQETLGEFRTDGFALAQELTKMEIEPSTASLMLSKHRSNFS</sequence>
<accession>A0AA42I817</accession>
<gene>
    <name evidence="1" type="ORF">N7644_09065</name>
</gene>
<proteinExistence type="predicted"/>
<dbReference type="AlphaFoldDB" id="A0AA42I817"/>
<name>A0AA42I817_9GAMM</name>
<dbReference type="RefSeq" id="WP_279695147.1">
    <property type="nucleotide sequence ID" value="NZ_JAOEEO010000001.1"/>
</dbReference>
<comment type="caution">
    <text evidence="1">The sequence shown here is derived from an EMBL/GenBank/DDBJ whole genome shotgun (WGS) entry which is preliminary data.</text>
</comment>
<evidence type="ECO:0000313" key="2">
    <source>
        <dbReference type="Proteomes" id="UP001159329"/>
    </source>
</evidence>
<organism evidence="1 2">
    <name type="scientific">Acinetobacter courvalinii</name>
    <dbReference type="NCBI Taxonomy" id="280147"/>
    <lineage>
        <taxon>Bacteria</taxon>
        <taxon>Pseudomonadati</taxon>
        <taxon>Pseudomonadota</taxon>
        <taxon>Gammaproteobacteria</taxon>
        <taxon>Moraxellales</taxon>
        <taxon>Moraxellaceae</taxon>
        <taxon>Acinetobacter</taxon>
    </lineage>
</organism>
<dbReference type="InterPro" id="IPR036890">
    <property type="entry name" value="HATPase_C_sf"/>
</dbReference>
<protein>
    <submittedName>
        <fullName evidence="1">Uncharacterized protein</fullName>
    </submittedName>
</protein>
<dbReference type="SUPFAM" id="SSF55874">
    <property type="entry name" value="ATPase domain of HSP90 chaperone/DNA topoisomerase II/histidine kinase"/>
    <property type="match status" value="1"/>
</dbReference>
<dbReference type="Gene3D" id="3.30.565.10">
    <property type="entry name" value="Histidine kinase-like ATPase, C-terminal domain"/>
    <property type="match status" value="1"/>
</dbReference>
<dbReference type="Proteomes" id="UP001159329">
    <property type="component" value="Unassembled WGS sequence"/>
</dbReference>
<evidence type="ECO:0000313" key="1">
    <source>
        <dbReference type="EMBL" id="MDH0563837.1"/>
    </source>
</evidence>